<dbReference type="AlphaFoldDB" id="A0A1E4T5S0"/>
<evidence type="ECO:0000256" key="3">
    <source>
        <dbReference type="ARBA" id="ARBA00022679"/>
    </source>
</evidence>
<feature type="transmembrane region" description="Helical" evidence="12">
    <location>
        <begin position="304"/>
        <end position="328"/>
    </location>
</feature>
<gene>
    <name evidence="13" type="ORF">CANARDRAFT_21074</name>
</gene>
<protein>
    <recommendedName>
        <fullName evidence="10">O-acyltransferase</fullName>
    </recommendedName>
</protein>
<dbReference type="PIRSF" id="PIRSF000439">
    <property type="entry name" value="Oat_ACAT_DAG_ARE"/>
    <property type="match status" value="1"/>
</dbReference>
<sequence length="509" mass="60354">MSQSSSNKYKSKIIENNKDNKRKSILLNTEYDDSVSNLNSTTPSTPSTPIISIPIPIKDNIRYKKDGSLRSKFGDFTFQPRESIFDKDVKWGSEFYGFFVAFWFCVFFSILKVILNYYIDNQSSSINDLKIVKLMYTDLLKVGMTDLLMYLTMYISVGLQLLIKYQYIEWFKTGLILQSLFELLFVFVFMQFANYMDFPWIAKIFLLLHSLVMLMKIHSYAFYNGYLWNIKKELEFSESLLKKDDTSIELQNSIEFCSFELNIQSNKSPFPQNITIWNFFMYSMYPTLVYIIDYPRTDKIRKKYLFIKLLGIFGVISLMIAISESHLYPIVMKCLELRESSLYNRITQYPLIIIEIIPPFLTVYLLVFYLIWELICNAIAELSYFADRDFYQYWWNSTDWNEYARDWNTIVHKFLLRHVYHSSISALQLNKFQATLVTFGLSSIVHELTMFVIYRKLRGYLLLLQMSQLPLIQLSKTKYMKDQKLLGNCIFWFGIVFGPSLMCTMYLVF</sequence>
<feature type="transmembrane region" description="Helical" evidence="12">
    <location>
        <begin position="139"/>
        <end position="163"/>
    </location>
</feature>
<evidence type="ECO:0000256" key="1">
    <source>
        <dbReference type="ARBA" id="ARBA00004477"/>
    </source>
</evidence>
<evidence type="ECO:0000256" key="7">
    <source>
        <dbReference type="ARBA" id="ARBA00023136"/>
    </source>
</evidence>
<evidence type="ECO:0000256" key="2">
    <source>
        <dbReference type="ARBA" id="ARBA00009010"/>
    </source>
</evidence>
<feature type="active site" evidence="11">
    <location>
        <position position="446"/>
    </location>
</feature>
<dbReference type="PANTHER" id="PTHR10408:SF23">
    <property type="entry name" value="STEROL O-ACYLTRANSFERASE 1-RELATED"/>
    <property type="match status" value="1"/>
</dbReference>
<feature type="transmembrane region" description="Helical" evidence="12">
    <location>
        <begin position="175"/>
        <end position="194"/>
    </location>
</feature>
<name>A0A1E4T5S0_9ASCO</name>
<keyword evidence="7 10" id="KW-0472">Membrane</keyword>
<dbReference type="InterPro" id="IPR014371">
    <property type="entry name" value="Oat_ACAT_DAG_ARE"/>
</dbReference>
<proteinExistence type="inferred from homology"/>
<dbReference type="OrthoDB" id="10039049at2759"/>
<evidence type="ECO:0000313" key="13">
    <source>
        <dbReference type="EMBL" id="ODV87103.1"/>
    </source>
</evidence>
<dbReference type="InterPro" id="IPR004299">
    <property type="entry name" value="MBOAT_fam"/>
</dbReference>
<reference evidence="14" key="1">
    <citation type="submission" date="2016-04" db="EMBL/GenBank/DDBJ databases">
        <title>Comparative genomics of biotechnologically important yeasts.</title>
        <authorList>
            <consortium name="DOE Joint Genome Institute"/>
            <person name="Riley R."/>
            <person name="Haridas S."/>
            <person name="Wolfe K.H."/>
            <person name="Lopes M.R."/>
            <person name="Hittinger C.T."/>
            <person name="Goker M."/>
            <person name="Salamov A."/>
            <person name="Wisecaver J."/>
            <person name="Long T.M."/>
            <person name="Aerts A.L."/>
            <person name="Barry K."/>
            <person name="Choi C."/>
            <person name="Clum A."/>
            <person name="Coughlan A.Y."/>
            <person name="Deshpande S."/>
            <person name="Douglass A.P."/>
            <person name="Hanson S.J."/>
            <person name="Klenk H.-P."/>
            <person name="Labutti K."/>
            <person name="Lapidus A."/>
            <person name="Lindquist E."/>
            <person name="Lipzen A."/>
            <person name="Meier-Kolthoff J.P."/>
            <person name="Ohm R.A."/>
            <person name="Otillar R.P."/>
            <person name="Pangilinan J."/>
            <person name="Peng Y."/>
            <person name="Rokas A."/>
            <person name="Rosa C.A."/>
            <person name="Scheuner C."/>
            <person name="Sibirny A.A."/>
            <person name="Slot J.C."/>
            <person name="Stielow J.B."/>
            <person name="Sun H."/>
            <person name="Kurtzman C.P."/>
            <person name="Blackwell M."/>
            <person name="Grigoriev I.V."/>
            <person name="Jeffries T.W."/>
        </authorList>
    </citation>
    <scope>NUCLEOTIDE SEQUENCE [LARGE SCALE GENOMIC DNA]</scope>
    <source>
        <strain evidence="14">NRRL YB-2248</strain>
    </source>
</reference>
<evidence type="ECO:0000256" key="8">
    <source>
        <dbReference type="ARBA" id="ARBA00023315"/>
    </source>
</evidence>
<feature type="transmembrane region" description="Helical" evidence="12">
    <location>
        <begin position="200"/>
        <end position="223"/>
    </location>
</feature>
<feature type="transmembrane region" description="Helical" evidence="12">
    <location>
        <begin position="95"/>
        <end position="119"/>
    </location>
</feature>
<dbReference type="Proteomes" id="UP000094801">
    <property type="component" value="Unassembled WGS sequence"/>
</dbReference>
<evidence type="ECO:0000256" key="9">
    <source>
        <dbReference type="ARBA" id="ARBA00023568"/>
    </source>
</evidence>
<keyword evidence="14" id="KW-1185">Reference proteome</keyword>
<comment type="function">
    <text evidence="9">Sterol O-acyltransferase that catalyzes the formation of stery esters.</text>
</comment>
<evidence type="ECO:0000256" key="6">
    <source>
        <dbReference type="ARBA" id="ARBA00022989"/>
    </source>
</evidence>
<evidence type="ECO:0000256" key="5">
    <source>
        <dbReference type="ARBA" id="ARBA00022824"/>
    </source>
</evidence>
<dbReference type="GO" id="GO:0034737">
    <property type="term" value="F:ergosterol O-acyltransferase activity"/>
    <property type="evidence" value="ECO:0007669"/>
    <property type="project" value="TreeGrafter"/>
</dbReference>
<keyword evidence="8 10" id="KW-0012">Acyltransferase</keyword>
<keyword evidence="5 10" id="KW-0256">Endoplasmic reticulum</keyword>
<evidence type="ECO:0000256" key="11">
    <source>
        <dbReference type="PIRSR" id="PIRSR000439-1"/>
    </source>
</evidence>
<comment type="subcellular location">
    <subcellularLocation>
        <location evidence="1 10">Endoplasmic reticulum membrane</location>
        <topology evidence="1 10">Multi-pass membrane protein</topology>
    </subcellularLocation>
</comment>
<accession>A0A1E4T5S0</accession>
<feature type="transmembrane region" description="Helical" evidence="12">
    <location>
        <begin position="349"/>
        <end position="372"/>
    </location>
</feature>
<feature type="transmembrane region" description="Helical" evidence="12">
    <location>
        <begin position="274"/>
        <end position="292"/>
    </location>
</feature>
<dbReference type="Pfam" id="PF03062">
    <property type="entry name" value="MBOAT"/>
    <property type="match status" value="1"/>
</dbReference>
<keyword evidence="3 10" id="KW-0808">Transferase</keyword>
<evidence type="ECO:0000313" key="14">
    <source>
        <dbReference type="Proteomes" id="UP000094801"/>
    </source>
</evidence>
<evidence type="ECO:0000256" key="10">
    <source>
        <dbReference type="PIRNR" id="PIRNR000439"/>
    </source>
</evidence>
<evidence type="ECO:0000256" key="12">
    <source>
        <dbReference type="SAM" id="Phobius"/>
    </source>
</evidence>
<dbReference type="PANTHER" id="PTHR10408">
    <property type="entry name" value="STEROL O-ACYLTRANSFERASE"/>
    <property type="match status" value="1"/>
</dbReference>
<dbReference type="GO" id="GO:0008204">
    <property type="term" value="P:ergosterol metabolic process"/>
    <property type="evidence" value="ECO:0007669"/>
    <property type="project" value="TreeGrafter"/>
</dbReference>
<dbReference type="EMBL" id="KV453848">
    <property type="protein sequence ID" value="ODV87103.1"/>
    <property type="molecule type" value="Genomic_DNA"/>
</dbReference>
<comment type="similarity">
    <text evidence="2 10">Belongs to the membrane-bound acyltransferase family. Sterol o-acyltransferase subfamily.</text>
</comment>
<feature type="transmembrane region" description="Helical" evidence="12">
    <location>
        <begin position="485"/>
        <end position="508"/>
    </location>
</feature>
<keyword evidence="6 12" id="KW-1133">Transmembrane helix</keyword>
<evidence type="ECO:0000256" key="4">
    <source>
        <dbReference type="ARBA" id="ARBA00022692"/>
    </source>
</evidence>
<dbReference type="GO" id="GO:0005789">
    <property type="term" value="C:endoplasmic reticulum membrane"/>
    <property type="evidence" value="ECO:0007669"/>
    <property type="project" value="UniProtKB-SubCell"/>
</dbReference>
<dbReference type="STRING" id="983967.A0A1E4T5S0"/>
<keyword evidence="4 12" id="KW-0812">Transmembrane</keyword>
<organism evidence="13 14">
    <name type="scientific">[Candida] arabinofermentans NRRL YB-2248</name>
    <dbReference type="NCBI Taxonomy" id="983967"/>
    <lineage>
        <taxon>Eukaryota</taxon>
        <taxon>Fungi</taxon>
        <taxon>Dikarya</taxon>
        <taxon>Ascomycota</taxon>
        <taxon>Saccharomycotina</taxon>
        <taxon>Pichiomycetes</taxon>
        <taxon>Pichiales</taxon>
        <taxon>Pichiaceae</taxon>
        <taxon>Ogataea</taxon>
        <taxon>Ogataea/Candida clade</taxon>
    </lineage>
</organism>